<keyword evidence="1" id="KW-0472">Membrane</keyword>
<evidence type="ECO:0000313" key="3">
    <source>
        <dbReference type="Proteomes" id="UP000669605"/>
    </source>
</evidence>
<dbReference type="NCBIfam" id="TIGR00278">
    <property type="entry name" value="membrane protein insertion efficiency factor YidD"/>
    <property type="match status" value="1"/>
</dbReference>
<organism evidence="2 3">
    <name type="scientific">Tepidiphilus baoligensis</name>
    <dbReference type="NCBI Taxonomy" id="2698687"/>
    <lineage>
        <taxon>Bacteria</taxon>
        <taxon>Pseudomonadati</taxon>
        <taxon>Pseudomonadota</taxon>
        <taxon>Hydrogenophilia</taxon>
        <taxon>Hydrogenophilales</taxon>
        <taxon>Hydrogenophilaceae</taxon>
        <taxon>Tepidiphilus</taxon>
    </lineage>
</organism>
<comment type="caution">
    <text evidence="2">The sequence shown here is derived from an EMBL/GenBank/DDBJ whole genome shotgun (WGS) entry which is preliminary data.</text>
</comment>
<dbReference type="Pfam" id="PF01809">
    <property type="entry name" value="YidD"/>
    <property type="match status" value="1"/>
</dbReference>
<dbReference type="PANTHER" id="PTHR33383:SF1">
    <property type="entry name" value="MEMBRANE PROTEIN INSERTION EFFICIENCY FACTOR-RELATED"/>
    <property type="match status" value="1"/>
</dbReference>
<keyword evidence="3" id="KW-1185">Reference proteome</keyword>
<dbReference type="RefSeq" id="WP_142804041.1">
    <property type="nucleotide sequence ID" value="NZ_JAAAUB010000003.1"/>
</dbReference>
<proteinExistence type="inferred from homology"/>
<evidence type="ECO:0000313" key="2">
    <source>
        <dbReference type="EMBL" id="NMH16079.1"/>
    </source>
</evidence>
<sequence>MRRLLIALIRGYQVAISPWLGRNCRFYPSCSQYTLEAIERHGAVKGLWLGMRRVLRCHPFHPGGHDPVP</sequence>
<comment type="similarity">
    <text evidence="1">Belongs to the UPF0161 family.</text>
</comment>
<keyword evidence="1" id="KW-1003">Cell membrane</keyword>
<dbReference type="SMART" id="SM01234">
    <property type="entry name" value="Haemolytic"/>
    <property type="match status" value="1"/>
</dbReference>
<reference evidence="2 3" key="1">
    <citation type="journal article" date="2020" name="Curr. Microbiol.">
        <title>Tepidiphilus baoligensis sp. nov., a Novel Bacterium of the Family Hydrogenophilaceae Isolated from an Oil Reservoir.</title>
        <authorList>
            <person name="Zhang X."/>
            <person name="Wang G."/>
            <person name="Ma X."/>
            <person name="Yu J."/>
            <person name="You J."/>
            <person name="Xue Y."/>
            <person name="Ma Y."/>
        </authorList>
    </citation>
    <scope>NUCLEOTIDE SEQUENCE [LARGE SCALE GENOMIC DNA]</scope>
    <source>
        <strain evidence="2 3">B18-69</strain>
    </source>
</reference>
<dbReference type="Proteomes" id="UP000669605">
    <property type="component" value="Unassembled WGS sequence"/>
</dbReference>
<protein>
    <recommendedName>
        <fullName evidence="1">Putative membrane protein insertion efficiency factor</fullName>
    </recommendedName>
</protein>
<comment type="function">
    <text evidence="1">Could be involved in insertion of integral membrane proteins into the membrane.</text>
</comment>
<evidence type="ECO:0000256" key="1">
    <source>
        <dbReference type="HAMAP-Rule" id="MF_00386"/>
    </source>
</evidence>
<dbReference type="EMBL" id="JAAAUB010000003">
    <property type="protein sequence ID" value="NMH16079.1"/>
    <property type="molecule type" value="Genomic_DNA"/>
</dbReference>
<gene>
    <name evidence="2" type="primary">yidD</name>
    <name evidence="2" type="ORF">GV368_02925</name>
</gene>
<dbReference type="PANTHER" id="PTHR33383">
    <property type="entry name" value="MEMBRANE PROTEIN INSERTION EFFICIENCY FACTOR-RELATED"/>
    <property type="match status" value="1"/>
</dbReference>
<comment type="subcellular location">
    <subcellularLocation>
        <location evidence="1">Cell membrane</location>
        <topology evidence="1">Peripheral membrane protein</topology>
        <orientation evidence="1">Cytoplasmic side</orientation>
    </subcellularLocation>
</comment>
<dbReference type="InterPro" id="IPR002696">
    <property type="entry name" value="Membr_insert_effic_factor_YidD"/>
</dbReference>
<accession>A0ABX1QK67</accession>
<name>A0ABX1QK67_9PROT</name>
<dbReference type="HAMAP" id="MF_00386">
    <property type="entry name" value="UPF0161_YidD"/>
    <property type="match status" value="1"/>
</dbReference>